<comment type="caution">
    <text evidence="1">The sequence shown here is derived from an EMBL/GenBank/DDBJ whole genome shotgun (WGS) entry which is preliminary data.</text>
</comment>
<name>A0A4R1Y3X9_ACICA</name>
<gene>
    <name evidence="1" type="ORF">EC844_11163</name>
</gene>
<proteinExistence type="predicted"/>
<evidence type="ECO:0000313" key="2">
    <source>
        <dbReference type="Proteomes" id="UP000294963"/>
    </source>
</evidence>
<dbReference type="CDD" id="cd00448">
    <property type="entry name" value="YjgF_YER057c_UK114_family"/>
    <property type="match status" value="1"/>
</dbReference>
<dbReference type="PANTHER" id="PTHR43857:SF1">
    <property type="entry name" value="YJGH FAMILY PROTEIN"/>
    <property type="match status" value="1"/>
</dbReference>
<dbReference type="Pfam" id="PF01042">
    <property type="entry name" value="Ribonuc_L-PSP"/>
    <property type="match status" value="1"/>
</dbReference>
<dbReference type="PANTHER" id="PTHR43857">
    <property type="entry name" value="BLR7761 PROTEIN"/>
    <property type="match status" value="1"/>
</dbReference>
<protein>
    <submittedName>
        <fullName evidence="1">Enamine deaminase RidA (YjgF/YER057c/UK114 family)</fullName>
    </submittedName>
</protein>
<dbReference type="Gene3D" id="3.30.1330.40">
    <property type="entry name" value="RutC-like"/>
    <property type="match status" value="1"/>
</dbReference>
<dbReference type="AlphaFoldDB" id="A0A4R1Y3X9"/>
<dbReference type="SUPFAM" id="SSF55298">
    <property type="entry name" value="YjgF-like"/>
    <property type="match status" value="1"/>
</dbReference>
<dbReference type="InterPro" id="IPR035959">
    <property type="entry name" value="RutC-like_sf"/>
</dbReference>
<evidence type="ECO:0000313" key="1">
    <source>
        <dbReference type="EMBL" id="TCM66773.1"/>
    </source>
</evidence>
<dbReference type="EMBL" id="SLVJ01000011">
    <property type="protein sequence ID" value="TCM66773.1"/>
    <property type="molecule type" value="Genomic_DNA"/>
</dbReference>
<accession>A0A4R1Y3X9</accession>
<dbReference type="OrthoDB" id="573013at2"/>
<organism evidence="1 2">
    <name type="scientific">Acinetobacter calcoaceticus</name>
    <dbReference type="NCBI Taxonomy" id="471"/>
    <lineage>
        <taxon>Bacteria</taxon>
        <taxon>Pseudomonadati</taxon>
        <taxon>Pseudomonadota</taxon>
        <taxon>Gammaproteobacteria</taxon>
        <taxon>Moraxellales</taxon>
        <taxon>Moraxellaceae</taxon>
        <taxon>Acinetobacter</taxon>
        <taxon>Acinetobacter calcoaceticus/baumannii complex</taxon>
    </lineage>
</organism>
<dbReference type="InterPro" id="IPR006175">
    <property type="entry name" value="YjgF/YER057c/UK114"/>
</dbReference>
<reference evidence="1 2" key="1">
    <citation type="submission" date="2019-03" db="EMBL/GenBank/DDBJ databases">
        <title>Genomic analyses of the natural microbiome of Caenorhabditis elegans.</title>
        <authorList>
            <person name="Samuel B."/>
        </authorList>
    </citation>
    <scope>NUCLEOTIDE SEQUENCE [LARGE SCALE GENOMIC DNA]</scope>
    <source>
        <strain evidence="1 2">JUb89</strain>
    </source>
</reference>
<sequence length="142" mass="16185">MKFPNTQQLHSFALVNPEQLFNPRPFAFSHVAEVRHYLRALHISGQGGQNQQGQLSSDFVHQVEQAFRNITFILKDRDATLADIAVLRIYVVEHNSKKHQLLIQAMQRLWQDRAFPACTLVPVNCLALTGMLIEVEATAYCL</sequence>
<keyword evidence="2" id="KW-1185">Reference proteome</keyword>
<dbReference type="Proteomes" id="UP000294963">
    <property type="component" value="Unassembled WGS sequence"/>
</dbReference>